<dbReference type="AlphaFoldDB" id="A0A327NMV8"/>
<dbReference type="Proteomes" id="UP000249016">
    <property type="component" value="Unassembled WGS sequence"/>
</dbReference>
<dbReference type="EMBL" id="QLII01000001">
    <property type="protein sequence ID" value="RAI76771.1"/>
    <property type="molecule type" value="Genomic_DNA"/>
</dbReference>
<gene>
    <name evidence="1" type="ORF">HMF3257_26055</name>
</gene>
<reference evidence="1 2" key="1">
    <citation type="submission" date="2018-06" db="EMBL/GenBank/DDBJ databases">
        <title>Spirosoma sp. HMF3257 Genome sequencing and assembly.</title>
        <authorList>
            <person name="Kang H."/>
            <person name="Cha I."/>
            <person name="Kim H."/>
            <person name="Kang J."/>
            <person name="Joh K."/>
        </authorList>
    </citation>
    <scope>NUCLEOTIDE SEQUENCE [LARGE SCALE GENOMIC DNA]</scope>
    <source>
        <strain evidence="1 2">HMF3257</strain>
    </source>
</reference>
<protein>
    <submittedName>
        <fullName evidence="1">Uncharacterized protein</fullName>
    </submittedName>
</protein>
<name>A0A327NMV8_9BACT</name>
<evidence type="ECO:0000313" key="1">
    <source>
        <dbReference type="EMBL" id="RAI76771.1"/>
    </source>
</evidence>
<sequence>MLGVYKYFIAPKPVINLKLPTSDTCYSDKPIKIIWDYRGYKGKVDLYFVSDVDPNKVIKKIGSKENNPNDETQYEWRVLDFKSLENKKGLIKIVGTTTAISESPFIIHSPNKLTLTIAPPPPLANLVLIPSFSNDGKNLEITAIDTITNAEVNGVIYVKNLPVGQTNKPISTVEINAETIQKPCSGANTITNDACTKNRTFIRLNTEEITVKAPHYFTSKCTPVQTVFLADSDPNCTCSKLKLDVILQLDQQFYKQRSINPVSPTTVQKFYLPRQNRNLQLSREALRNFNIPTINQ</sequence>
<proteinExistence type="predicted"/>
<organism evidence="1 2">
    <name type="scientific">Spirosoma telluris</name>
    <dbReference type="NCBI Taxonomy" id="2183553"/>
    <lineage>
        <taxon>Bacteria</taxon>
        <taxon>Pseudomonadati</taxon>
        <taxon>Bacteroidota</taxon>
        <taxon>Cytophagia</taxon>
        <taxon>Cytophagales</taxon>
        <taxon>Cytophagaceae</taxon>
        <taxon>Spirosoma</taxon>
    </lineage>
</organism>
<evidence type="ECO:0000313" key="2">
    <source>
        <dbReference type="Proteomes" id="UP000249016"/>
    </source>
</evidence>
<accession>A0A327NMV8</accession>
<comment type="caution">
    <text evidence="1">The sequence shown here is derived from an EMBL/GenBank/DDBJ whole genome shotgun (WGS) entry which is preliminary data.</text>
</comment>
<keyword evidence="2" id="KW-1185">Reference proteome</keyword>